<keyword evidence="3" id="KW-1185">Reference proteome</keyword>
<dbReference type="NCBIfam" id="TIGR02001">
    <property type="entry name" value="gcw_chp"/>
    <property type="match status" value="1"/>
</dbReference>
<name>A0A1I3JQE9_9HYPH</name>
<evidence type="ECO:0000313" key="3">
    <source>
        <dbReference type="Proteomes" id="UP000242763"/>
    </source>
</evidence>
<feature type="signal peptide" evidence="1">
    <location>
        <begin position="1"/>
        <end position="21"/>
    </location>
</feature>
<dbReference type="InterPro" id="IPR023614">
    <property type="entry name" value="Porin_dom_sf"/>
</dbReference>
<reference evidence="3" key="1">
    <citation type="submission" date="2016-10" db="EMBL/GenBank/DDBJ databases">
        <authorList>
            <person name="Varghese N."/>
            <person name="Submissions S."/>
        </authorList>
    </citation>
    <scope>NUCLEOTIDE SEQUENCE [LARGE SCALE GENOMIC DNA]</scope>
    <source>
        <strain evidence="3">DSM 21857</strain>
    </source>
</reference>
<dbReference type="EMBL" id="FORF01000004">
    <property type="protein sequence ID" value="SFI62477.1"/>
    <property type="molecule type" value="Genomic_DNA"/>
</dbReference>
<dbReference type="InterPro" id="IPR010239">
    <property type="entry name" value="CHP02001"/>
</dbReference>
<organism evidence="2 3">
    <name type="scientific">Aquamicrobium aerolatum DSM 21857</name>
    <dbReference type="NCBI Taxonomy" id="1121003"/>
    <lineage>
        <taxon>Bacteria</taxon>
        <taxon>Pseudomonadati</taxon>
        <taxon>Pseudomonadota</taxon>
        <taxon>Alphaproteobacteria</taxon>
        <taxon>Hyphomicrobiales</taxon>
        <taxon>Phyllobacteriaceae</taxon>
        <taxon>Aerobium</taxon>
    </lineage>
</organism>
<keyword evidence="1" id="KW-0732">Signal</keyword>
<sequence>MNRYIALVLGSAILASGSASAADNVTSQEDIASAIEVAFGVTATTRYISRGVAQSTGPAIQGYIEPSYGIFYAGVWASNVDLGTSDRAEIDLYAGIRPQFGDLSLDLGYAHYFYDKTGSCCGEWYAKAEYAFTEEFAAGGEIYYDHENDAKYGVLKASLALPHDFSVSGAYGTYFDNTNDWNVGISYTLQEKITLDARYHDSNQGPAYFIASISFDSSFRLGR</sequence>
<protein>
    <submittedName>
        <fullName evidence="2">Uncharacterized protein</fullName>
    </submittedName>
</protein>
<gene>
    <name evidence="2" type="ORF">SAMN03080618_00955</name>
</gene>
<dbReference type="AlphaFoldDB" id="A0A1I3JQE9"/>
<dbReference type="Gene3D" id="2.40.160.10">
    <property type="entry name" value="Porin"/>
    <property type="match status" value="1"/>
</dbReference>
<dbReference type="OrthoDB" id="9793561at2"/>
<accession>A0A1I3JQE9</accession>
<dbReference type="Pfam" id="PF09694">
    <property type="entry name" value="Gcw_chp"/>
    <property type="match status" value="1"/>
</dbReference>
<dbReference type="RefSeq" id="WP_091519244.1">
    <property type="nucleotide sequence ID" value="NZ_FORF01000004.1"/>
</dbReference>
<proteinExistence type="predicted"/>
<feature type="chain" id="PRO_5017460860" evidence="1">
    <location>
        <begin position="22"/>
        <end position="223"/>
    </location>
</feature>
<dbReference type="Proteomes" id="UP000242763">
    <property type="component" value="Unassembled WGS sequence"/>
</dbReference>
<dbReference type="STRING" id="1121003.SAMN03080618_00955"/>
<evidence type="ECO:0000313" key="2">
    <source>
        <dbReference type="EMBL" id="SFI62477.1"/>
    </source>
</evidence>
<evidence type="ECO:0000256" key="1">
    <source>
        <dbReference type="SAM" id="SignalP"/>
    </source>
</evidence>